<comment type="caution">
    <text evidence="2">The sequence shown here is derived from an EMBL/GenBank/DDBJ whole genome shotgun (WGS) entry which is preliminary data.</text>
</comment>
<dbReference type="AlphaFoldDB" id="A0A9P1IG35"/>
<feature type="signal peptide" evidence="1">
    <location>
        <begin position="1"/>
        <end position="16"/>
    </location>
</feature>
<gene>
    <name evidence="2" type="ORF">CAMP_LOCUS7118</name>
</gene>
<protein>
    <recommendedName>
        <fullName evidence="4">LysM domain-containing protein</fullName>
    </recommendedName>
</protein>
<proteinExistence type="predicted"/>
<evidence type="ECO:0000256" key="1">
    <source>
        <dbReference type="SAM" id="SignalP"/>
    </source>
</evidence>
<keyword evidence="1" id="KW-0732">Signal</keyword>
<dbReference type="EMBL" id="CANHGI010000003">
    <property type="protein sequence ID" value="CAI5444481.1"/>
    <property type="molecule type" value="Genomic_DNA"/>
</dbReference>
<name>A0A9P1IG35_9PELO</name>
<accession>A0A9P1IG35</accession>
<organism evidence="2 3">
    <name type="scientific">Caenorhabditis angaria</name>
    <dbReference type="NCBI Taxonomy" id="860376"/>
    <lineage>
        <taxon>Eukaryota</taxon>
        <taxon>Metazoa</taxon>
        <taxon>Ecdysozoa</taxon>
        <taxon>Nematoda</taxon>
        <taxon>Chromadorea</taxon>
        <taxon>Rhabditida</taxon>
        <taxon>Rhabditina</taxon>
        <taxon>Rhabditomorpha</taxon>
        <taxon>Rhabditoidea</taxon>
        <taxon>Rhabditidae</taxon>
        <taxon>Peloderinae</taxon>
        <taxon>Caenorhabditis</taxon>
    </lineage>
</organism>
<evidence type="ECO:0000313" key="2">
    <source>
        <dbReference type="EMBL" id="CAI5444481.1"/>
    </source>
</evidence>
<dbReference type="Proteomes" id="UP001152747">
    <property type="component" value="Unassembled WGS sequence"/>
</dbReference>
<evidence type="ECO:0008006" key="4">
    <source>
        <dbReference type="Google" id="ProtNLM"/>
    </source>
</evidence>
<feature type="chain" id="PRO_5040493487" description="LysM domain-containing protein" evidence="1">
    <location>
        <begin position="17"/>
        <end position="114"/>
    </location>
</feature>
<evidence type="ECO:0000313" key="3">
    <source>
        <dbReference type="Proteomes" id="UP001152747"/>
    </source>
</evidence>
<sequence>MLKIFLIFTIFLQIQAWETPGCAKFHVAAEFDTWQSIATSQELSLAEIFALNFGVAKRFESGAKICVAHRKPGVLLPWALKVLDDKNEDLVQPYDIDSKYRKPTPKHQPGFPPI</sequence>
<keyword evidence="3" id="KW-1185">Reference proteome</keyword>
<reference evidence="2" key="1">
    <citation type="submission" date="2022-11" db="EMBL/GenBank/DDBJ databases">
        <authorList>
            <person name="Kikuchi T."/>
        </authorList>
    </citation>
    <scope>NUCLEOTIDE SEQUENCE</scope>
    <source>
        <strain evidence="2">PS1010</strain>
    </source>
</reference>